<keyword evidence="4" id="KW-1185">Reference proteome</keyword>
<dbReference type="GO" id="GO:0016791">
    <property type="term" value="F:phosphatase activity"/>
    <property type="evidence" value="ECO:0007669"/>
    <property type="project" value="TreeGrafter"/>
</dbReference>
<dbReference type="AlphaFoldDB" id="A0A0X1KRN6"/>
<dbReference type="Proteomes" id="UP000077469">
    <property type="component" value="Chromosome"/>
</dbReference>
<dbReference type="Gene3D" id="3.60.40.10">
    <property type="entry name" value="PPM-type phosphatase domain"/>
    <property type="match status" value="1"/>
</dbReference>
<dbReference type="PATRIC" id="fig|1123384.7.peg.1288"/>
<dbReference type="OrthoDB" id="1090916at2"/>
<dbReference type="InterPro" id="IPR052016">
    <property type="entry name" value="Bact_Sigma-Reg"/>
</dbReference>
<organism evidence="3 4">
    <name type="scientific">Pseudothermotoga hypogea DSM 11164 = NBRC 106472</name>
    <dbReference type="NCBI Taxonomy" id="1123384"/>
    <lineage>
        <taxon>Bacteria</taxon>
        <taxon>Thermotogati</taxon>
        <taxon>Thermotogota</taxon>
        <taxon>Thermotogae</taxon>
        <taxon>Thermotogales</taxon>
        <taxon>Thermotogaceae</taxon>
        <taxon>Pseudothermotoga</taxon>
    </lineage>
</organism>
<dbReference type="Pfam" id="PF07228">
    <property type="entry name" value="SpoIIE"/>
    <property type="match status" value="1"/>
</dbReference>
<name>A0A0X1KRN6_9THEM</name>
<gene>
    <name evidence="3" type="ORF">AJ81_06390</name>
</gene>
<feature type="domain" description="PPM-type phosphatase" evidence="2">
    <location>
        <begin position="29"/>
        <end position="219"/>
    </location>
</feature>
<dbReference type="KEGG" id="phy:AJ81_06390"/>
<evidence type="ECO:0000256" key="1">
    <source>
        <dbReference type="ARBA" id="ARBA00022801"/>
    </source>
</evidence>
<proteinExistence type="predicted"/>
<evidence type="ECO:0000313" key="3">
    <source>
        <dbReference type="EMBL" id="AJC73881.1"/>
    </source>
</evidence>
<dbReference type="RefSeq" id="WP_031504607.1">
    <property type="nucleotide sequence ID" value="NC_022795.1"/>
</dbReference>
<accession>A0A0X1KRN6</accession>
<dbReference type="PANTHER" id="PTHR43156">
    <property type="entry name" value="STAGE II SPORULATION PROTEIN E-RELATED"/>
    <property type="match status" value="1"/>
</dbReference>
<sequence>MLTCQIEHAKKSKPGEEICGDSICVKKSSSRVVACVSDGLGSGVKANILSTLTTKMAATMLFHDVPFDEVFTSILKTLPICKVRRISYANLCCVVYDATINECVVVEYEFPVVLYLRNGELVNLEKEERNIEGRNILLSKITPQENDLLFVMTDGVSQAGMGTPQFPLGLGLKNILKEIQSLLKHRLPPSDIVRHLVKLAEHLDRGTRGDDALAMVAQFRPLHVLNIFIGPPEDKSKDEAMVKRFLSLPGKKVICGGTTAQIFERVLGKKVQIELDTLSFDSPPLGKLEGFELVTEGIVTLTQVFRYLENQQNQIGLATQKLLDLLFEADEINFVVGRAINPAHQNPLFSHDVSLKFRLVHDIARILRERGKIVNIEYC</sequence>
<dbReference type="EMBL" id="CP007141">
    <property type="protein sequence ID" value="AJC73881.1"/>
    <property type="molecule type" value="Genomic_DNA"/>
</dbReference>
<dbReference type="PANTHER" id="PTHR43156:SF2">
    <property type="entry name" value="STAGE II SPORULATION PROTEIN E"/>
    <property type="match status" value="1"/>
</dbReference>
<evidence type="ECO:0000313" key="4">
    <source>
        <dbReference type="Proteomes" id="UP000077469"/>
    </source>
</evidence>
<dbReference type="SUPFAM" id="SSF81606">
    <property type="entry name" value="PP2C-like"/>
    <property type="match status" value="1"/>
</dbReference>
<dbReference type="PaxDb" id="1123384-AJ81_06390"/>
<dbReference type="STRING" id="1123384.AJ81_06390"/>
<protein>
    <submittedName>
        <fullName evidence="3">Stage II sporulation protein</fullName>
    </submittedName>
</protein>
<dbReference type="InterPro" id="IPR036457">
    <property type="entry name" value="PPM-type-like_dom_sf"/>
</dbReference>
<keyword evidence="1" id="KW-0378">Hydrolase</keyword>
<evidence type="ECO:0000259" key="2">
    <source>
        <dbReference type="Pfam" id="PF07228"/>
    </source>
</evidence>
<dbReference type="InterPro" id="IPR001932">
    <property type="entry name" value="PPM-type_phosphatase-like_dom"/>
</dbReference>
<reference evidence="3 4" key="1">
    <citation type="submission" date="2014-01" db="EMBL/GenBank/DDBJ databases">
        <title>Genome sequencing of Thermotog hypogea.</title>
        <authorList>
            <person name="Zhang X."/>
            <person name="Alvare G."/>
            <person name="Fristensky B."/>
            <person name="Chen L."/>
            <person name="Suen T."/>
            <person name="Chen Q."/>
            <person name="Ma K."/>
        </authorList>
    </citation>
    <scope>NUCLEOTIDE SEQUENCE [LARGE SCALE GENOMIC DNA]</scope>
    <source>
        <strain evidence="3 4">DSM 11164</strain>
    </source>
</reference>